<dbReference type="RefSeq" id="WP_103970158.1">
    <property type="nucleotide sequence ID" value="NZ_FNVC01000025.1"/>
</dbReference>
<sequence length="534" mass="57513">MPFDPHYYPYPSRRMATYGHRGMVATSQPMAAQAGMEMLKQGGNAVDAAIAMAAALTVVEPTANGIGGDAFALVWSEERLHGLNASGPSPQAISRDAVTALGHEEMPALGLTPVTVPGAPAAWASLSERFGRLPFATLLAPAIAYAEQGYALSPVAGLTWHQAWLRFSQSQGEAFTPWFEHFAPQGRVPRPGEVWRSADMAATLRAIAESRGEAFYRGELAERIDAFMQRHGGFLRAADLAAFSPEWVEPVGVGYRGHEIWEIPPNGSGLVALQALGMLEALGEPPRDPVELLHRRIEATKLAYADGLHYISEPSAMDTGPAQLLDSRYLGARAALIGHDALQPTYGNPHKGGTVYLAAADADGNMVSFIQSNYEGFGSGMVVPGTGISLQNRGRSFSLDPGHVNALQPGKRPYHTIIPGFITRQGEAVGPFGVMGGFMQPQGHVQVVTAMLDDGLNPQAALDLPRWMWTRDTTVQVEPHFPDHLAQALARRGHRIVKASDSLLFGRGQIILRDRHGSYCGGTEPRTDSLILPW</sequence>
<name>A0AAW4YNT4_9GAMM</name>
<dbReference type="Gene3D" id="3.60.20.40">
    <property type="match status" value="1"/>
</dbReference>
<dbReference type="Gene3D" id="1.10.246.130">
    <property type="match status" value="1"/>
</dbReference>
<gene>
    <name evidence="1" type="ORF">HOP61_04485</name>
</gene>
<comment type="caution">
    <text evidence="1">The sequence shown here is derived from an EMBL/GenBank/DDBJ whole genome shotgun (WGS) entry which is preliminary data.</text>
</comment>
<dbReference type="InterPro" id="IPR029055">
    <property type="entry name" value="Ntn_hydrolases_N"/>
</dbReference>
<evidence type="ECO:0000313" key="2">
    <source>
        <dbReference type="Proteomes" id="UP001320178"/>
    </source>
</evidence>
<dbReference type="AlphaFoldDB" id="A0AAW4YNT4"/>
<reference evidence="1" key="1">
    <citation type="submission" date="2020-05" db="EMBL/GenBank/DDBJ databases">
        <authorList>
            <person name="Wang L."/>
            <person name="Shao Z."/>
        </authorList>
    </citation>
    <scope>NUCLEOTIDE SEQUENCE</scope>
    <source>
        <strain evidence="1">MCCC 1A05776</strain>
    </source>
</reference>
<proteinExistence type="predicted"/>
<dbReference type="InterPro" id="IPR043137">
    <property type="entry name" value="GGT_ssub_C"/>
</dbReference>
<reference evidence="1" key="2">
    <citation type="journal article" date="2021" name="Front. Microbiol.">
        <title>Aerobic Denitrification and Heterotrophic Sulfur Oxidation in the Genus Halomonas Revealed by Six Novel Species Characterizations and Genome-Based Analysis.</title>
        <authorList>
            <person name="Wang L."/>
            <person name="Shao Z."/>
        </authorList>
    </citation>
    <scope>NUCLEOTIDE SEQUENCE</scope>
    <source>
        <strain evidence="1">MCCC 1A05776</strain>
    </source>
</reference>
<dbReference type="EMBL" id="JABFTS010000001">
    <property type="protein sequence ID" value="MCE8050544.1"/>
    <property type="molecule type" value="Genomic_DNA"/>
</dbReference>
<dbReference type="PRINTS" id="PR01210">
    <property type="entry name" value="GGTRANSPTASE"/>
</dbReference>
<dbReference type="InterPro" id="IPR052896">
    <property type="entry name" value="GGT-like_enzyme"/>
</dbReference>
<dbReference type="Proteomes" id="UP001320178">
    <property type="component" value="Unassembled WGS sequence"/>
</dbReference>
<dbReference type="SUPFAM" id="SSF56235">
    <property type="entry name" value="N-terminal nucleophile aminohydrolases (Ntn hydrolases)"/>
    <property type="match status" value="1"/>
</dbReference>
<evidence type="ECO:0000313" key="1">
    <source>
        <dbReference type="EMBL" id="MCE8050544.1"/>
    </source>
</evidence>
<dbReference type="Pfam" id="PF01019">
    <property type="entry name" value="G_glu_transpept"/>
    <property type="match status" value="1"/>
</dbReference>
<protein>
    <submittedName>
        <fullName evidence="1">Gamma-glutamyltransferase family protein</fullName>
    </submittedName>
</protein>
<accession>A0AAW4YNT4</accession>
<dbReference type="PANTHER" id="PTHR43881">
    <property type="entry name" value="GAMMA-GLUTAMYLTRANSPEPTIDASE (AFU_ORTHOLOGUE AFUA_4G13580)"/>
    <property type="match status" value="1"/>
</dbReference>
<dbReference type="InterPro" id="IPR043138">
    <property type="entry name" value="GGT_lsub"/>
</dbReference>
<organism evidence="1 2">
    <name type="scientific">Billgrantia desiderata</name>
    <dbReference type="NCBI Taxonomy" id="52021"/>
    <lineage>
        <taxon>Bacteria</taxon>
        <taxon>Pseudomonadati</taxon>
        <taxon>Pseudomonadota</taxon>
        <taxon>Gammaproteobacteria</taxon>
        <taxon>Oceanospirillales</taxon>
        <taxon>Halomonadaceae</taxon>
        <taxon>Billgrantia</taxon>
    </lineage>
</organism>
<dbReference type="PANTHER" id="PTHR43881:SF1">
    <property type="entry name" value="GAMMA-GLUTAMYLTRANSPEPTIDASE (AFU_ORTHOLOGUE AFUA_4G13580)"/>
    <property type="match status" value="1"/>
</dbReference>